<comment type="caution">
    <text evidence="1">The sequence shown here is derived from an EMBL/GenBank/DDBJ whole genome shotgun (WGS) entry which is preliminary data.</text>
</comment>
<dbReference type="GeneID" id="25267890"/>
<dbReference type="Proteomes" id="UP000027361">
    <property type="component" value="Unassembled WGS sequence"/>
</dbReference>
<accession>A0A066W7E9</accession>
<sequence length="251" mass="28143">MWKLATPSDSRQPKPSISSLRAVRGETRVEAKYVSGLELWPVQTCAALASIVRACVAVCVWRPLRHGQDINCQKSYCVVVQNGNDHVSIHLGQPRHESHLMHIHQSLSPFSSHASTRLCGRACFSALLNLASIPGLRRVPLHIWDWSTVSADARNMFQTKKLISEGGVVTHPTKCRLRVRATFQAHCSPDVWRTLRTNFNRKRSSSLPASILRCPFAWVLCPDPRLLRSGAFYLTYHTLNGRCASLPMRVA</sequence>
<name>A0A066W7E9_TILAU</name>
<organism evidence="1 2">
    <name type="scientific">Tilletiaria anomala (strain ATCC 24038 / CBS 436.72 / UBC 951)</name>
    <dbReference type="NCBI Taxonomy" id="1037660"/>
    <lineage>
        <taxon>Eukaryota</taxon>
        <taxon>Fungi</taxon>
        <taxon>Dikarya</taxon>
        <taxon>Basidiomycota</taxon>
        <taxon>Ustilaginomycotina</taxon>
        <taxon>Exobasidiomycetes</taxon>
        <taxon>Georgefischeriales</taxon>
        <taxon>Tilletiariaceae</taxon>
        <taxon>Tilletiaria</taxon>
    </lineage>
</organism>
<reference evidence="1 2" key="1">
    <citation type="submission" date="2014-05" db="EMBL/GenBank/DDBJ databases">
        <title>Draft genome sequence of a rare smut relative, Tilletiaria anomala UBC 951.</title>
        <authorList>
            <consortium name="DOE Joint Genome Institute"/>
            <person name="Toome M."/>
            <person name="Kuo A."/>
            <person name="Henrissat B."/>
            <person name="Lipzen A."/>
            <person name="Tritt A."/>
            <person name="Yoshinaga Y."/>
            <person name="Zane M."/>
            <person name="Barry K."/>
            <person name="Grigoriev I.V."/>
            <person name="Spatafora J.W."/>
            <person name="Aimea M.C."/>
        </authorList>
    </citation>
    <scope>NUCLEOTIDE SEQUENCE [LARGE SCALE GENOMIC DNA]</scope>
    <source>
        <strain evidence="1 2">UBC 951</strain>
    </source>
</reference>
<dbReference type="HOGENOM" id="CLU_1107751_0_0_1"/>
<keyword evidence="2" id="KW-1185">Reference proteome</keyword>
<dbReference type="EMBL" id="JMSN01000025">
    <property type="protein sequence ID" value="KDN48458.1"/>
    <property type="molecule type" value="Genomic_DNA"/>
</dbReference>
<dbReference type="RefSeq" id="XP_013244114.1">
    <property type="nucleotide sequence ID" value="XM_013388660.1"/>
</dbReference>
<proteinExistence type="predicted"/>
<protein>
    <submittedName>
        <fullName evidence="1">Uncharacterized protein</fullName>
    </submittedName>
</protein>
<evidence type="ECO:0000313" key="2">
    <source>
        <dbReference type="Proteomes" id="UP000027361"/>
    </source>
</evidence>
<dbReference type="InParanoid" id="A0A066W7E9"/>
<evidence type="ECO:0000313" key="1">
    <source>
        <dbReference type="EMBL" id="KDN48458.1"/>
    </source>
</evidence>
<dbReference type="AlphaFoldDB" id="A0A066W7E9"/>
<gene>
    <name evidence="1" type="ORF">K437DRAFT_86143</name>
</gene>